<protein>
    <submittedName>
        <fullName evidence="1">Uncharacterized protein</fullName>
    </submittedName>
</protein>
<evidence type="ECO:0000313" key="1">
    <source>
        <dbReference type="EMBL" id="OEL14223.1"/>
    </source>
</evidence>
<accession>A0A1E5UMW4</accession>
<dbReference type="AlphaFoldDB" id="A0A1E5UMW4"/>
<keyword evidence="2" id="KW-1185">Reference proteome</keyword>
<reference evidence="1 2" key="1">
    <citation type="submission" date="2016-09" db="EMBL/GenBank/DDBJ databases">
        <title>The draft genome of Dichanthelium oligosanthes: A C3 panicoid grass species.</title>
        <authorList>
            <person name="Studer A.J."/>
            <person name="Schnable J.C."/>
            <person name="Brutnell T.P."/>
        </authorList>
    </citation>
    <scope>NUCLEOTIDE SEQUENCE [LARGE SCALE GENOMIC DNA]</scope>
    <source>
        <strain evidence="2">cv. Kellogg 1175</strain>
        <tissue evidence="1">Leaf</tissue>
    </source>
</reference>
<proteinExistence type="predicted"/>
<sequence>LLMALLATVISADRGSSLSVEAKRKSCSKVGACSDSLCTEKCGKHSVVLIERSMKRRR</sequence>
<organism evidence="1 2">
    <name type="scientific">Dichanthelium oligosanthes</name>
    <dbReference type="NCBI Taxonomy" id="888268"/>
    <lineage>
        <taxon>Eukaryota</taxon>
        <taxon>Viridiplantae</taxon>
        <taxon>Streptophyta</taxon>
        <taxon>Embryophyta</taxon>
        <taxon>Tracheophyta</taxon>
        <taxon>Spermatophyta</taxon>
        <taxon>Magnoliopsida</taxon>
        <taxon>Liliopsida</taxon>
        <taxon>Poales</taxon>
        <taxon>Poaceae</taxon>
        <taxon>PACMAD clade</taxon>
        <taxon>Panicoideae</taxon>
        <taxon>Panicodae</taxon>
        <taxon>Paniceae</taxon>
        <taxon>Dichantheliinae</taxon>
        <taxon>Dichanthelium</taxon>
    </lineage>
</organism>
<name>A0A1E5UMW4_9POAL</name>
<feature type="non-terminal residue" evidence="1">
    <location>
        <position position="1"/>
    </location>
</feature>
<dbReference type="Proteomes" id="UP000095767">
    <property type="component" value="Unassembled WGS sequence"/>
</dbReference>
<evidence type="ECO:0000313" key="2">
    <source>
        <dbReference type="Proteomes" id="UP000095767"/>
    </source>
</evidence>
<comment type="caution">
    <text evidence="1">The sequence shown here is derived from an EMBL/GenBank/DDBJ whole genome shotgun (WGS) entry which is preliminary data.</text>
</comment>
<dbReference type="EMBL" id="LWDX02070775">
    <property type="protein sequence ID" value="OEL14223.1"/>
    <property type="molecule type" value="Genomic_DNA"/>
</dbReference>
<gene>
    <name evidence="1" type="ORF">BAE44_0024758</name>
</gene>